<comment type="caution">
    <text evidence="1">The sequence shown here is derived from an EMBL/GenBank/DDBJ whole genome shotgun (WGS) entry which is preliminary data.</text>
</comment>
<dbReference type="RefSeq" id="WP_127739932.1">
    <property type="nucleotide sequence ID" value="NZ_CAJCKN010000005.1"/>
</dbReference>
<dbReference type="Gene3D" id="3.40.50.300">
    <property type="entry name" value="P-loop containing nucleotide triphosphate hydrolases"/>
    <property type="match status" value="1"/>
</dbReference>
<dbReference type="GeneID" id="87619099"/>
<accession>A0A3S2TVN1</accession>
<dbReference type="SUPFAM" id="SSF52540">
    <property type="entry name" value="P-loop containing nucleoside triphosphate hydrolases"/>
    <property type="match status" value="1"/>
</dbReference>
<proteinExistence type="predicted"/>
<dbReference type="InterPro" id="IPR027417">
    <property type="entry name" value="P-loop_NTPase"/>
</dbReference>
<sequence length="385" mass="43932">MKLLIVSKNSTYKQLFEKREEGLTAFLTSSLSNTEKNIDAIFLDGEMIQIDDLNHIRELYPNQTIFFKPVALKSDILTKRISKVAAAVKIHVMNEYSTEEQLVDEITARLFEKDNTSTKRIISFFGTHSGAGVTTTVLNLARSLSQKTDEKVLVLSLNSWDPADYLYHYEGQYLNDLKVDLNLKNLTVQRLSEAIHYNDSFYHLAGNRDIKLQRMYQPYEIEHLIQVAQQIFDVILIDAGTHFDTAPTVQSYLSSGLKFLVTNQEVKGYRGYFPYVFHQLIEPAGGSADDFLLIINKYQPGNTLINEKDLEDELNMVKISTIPDVKELGTMAAYQRKLLYDFTESAYSKEIDFLSKLIISEGNISESINPIGKTKEKRGLFSLFN</sequence>
<gene>
    <name evidence="1" type="ORF">EM808_19690</name>
</gene>
<dbReference type="EMBL" id="RZTZ01000009">
    <property type="protein sequence ID" value="RVT59518.1"/>
    <property type="molecule type" value="Genomic_DNA"/>
</dbReference>
<reference evidence="1 2" key="1">
    <citation type="submission" date="2019-01" db="EMBL/GenBank/DDBJ databases">
        <title>Bacillus sp. M5HDSG1-1, whole genome shotgun sequence.</title>
        <authorList>
            <person name="Tuo L."/>
        </authorList>
    </citation>
    <scope>NUCLEOTIDE SEQUENCE [LARGE SCALE GENOMIC DNA]</scope>
    <source>
        <strain evidence="1 2">M5HDSG1-1</strain>
    </source>
</reference>
<name>A0A3S2TVN1_9BACI</name>
<dbReference type="Proteomes" id="UP000288024">
    <property type="component" value="Unassembled WGS sequence"/>
</dbReference>
<organism evidence="1 2">
    <name type="scientific">Niallia taxi</name>
    <dbReference type="NCBI Taxonomy" id="2499688"/>
    <lineage>
        <taxon>Bacteria</taxon>
        <taxon>Bacillati</taxon>
        <taxon>Bacillota</taxon>
        <taxon>Bacilli</taxon>
        <taxon>Bacillales</taxon>
        <taxon>Bacillaceae</taxon>
        <taxon>Niallia</taxon>
    </lineage>
</organism>
<evidence type="ECO:0000313" key="1">
    <source>
        <dbReference type="EMBL" id="RVT59518.1"/>
    </source>
</evidence>
<evidence type="ECO:0000313" key="2">
    <source>
        <dbReference type="Proteomes" id="UP000288024"/>
    </source>
</evidence>
<keyword evidence="2" id="KW-1185">Reference proteome</keyword>
<protein>
    <submittedName>
        <fullName evidence="1">ParA family protein</fullName>
    </submittedName>
</protein>
<dbReference type="AlphaFoldDB" id="A0A3S2TVN1"/>